<feature type="domain" description="DUF3945" evidence="2">
    <location>
        <begin position="389"/>
        <end position="430"/>
    </location>
</feature>
<evidence type="ECO:0000259" key="3">
    <source>
        <dbReference type="Pfam" id="PF13351"/>
    </source>
</evidence>
<dbReference type="RefSeq" id="WP_107037107.1">
    <property type="nucleotide sequence ID" value="NZ_PUBV01000088.1"/>
</dbReference>
<dbReference type="Pfam" id="PF13101">
    <property type="entry name" value="DUF3945"/>
    <property type="match status" value="2"/>
</dbReference>
<reference evidence="5" key="1">
    <citation type="submission" date="2018-02" db="EMBL/GenBank/DDBJ databases">
        <authorList>
            <person name="Clavel T."/>
            <person name="Strowig T."/>
        </authorList>
    </citation>
    <scope>NUCLEOTIDE SEQUENCE [LARGE SCALE GENOMIC DNA]</scope>
    <source>
        <strain evidence="5">DSM 100764</strain>
    </source>
</reference>
<feature type="compositionally biased region" description="Polar residues" evidence="1">
    <location>
        <begin position="359"/>
        <end position="374"/>
    </location>
</feature>
<dbReference type="AlphaFoldDB" id="A0A2V1IU60"/>
<evidence type="ECO:0000259" key="2">
    <source>
        <dbReference type="Pfam" id="PF13101"/>
    </source>
</evidence>
<feature type="domain" description="DUF4099" evidence="3">
    <location>
        <begin position="162"/>
        <end position="243"/>
    </location>
</feature>
<dbReference type="InterPro" id="IPR025343">
    <property type="entry name" value="DUF4099"/>
</dbReference>
<evidence type="ECO:0000313" key="4">
    <source>
        <dbReference type="EMBL" id="PWB05012.1"/>
    </source>
</evidence>
<dbReference type="Proteomes" id="UP000244925">
    <property type="component" value="Unassembled WGS sequence"/>
</dbReference>
<feature type="domain" description="DUF3945" evidence="2">
    <location>
        <begin position="306"/>
        <end position="355"/>
    </location>
</feature>
<sequence>MENIQEQEVLIARNNETGQVGAVVGQNPDGTPKMADAKTAKLSDLVKFNKNQNPIEAFISNFIRQVQNPSLFGFFKLPADRYDAIAPAMADLIQDPASNGEMLKPYEVEVKPVAQTQEQTPAQEQTTTEVQQEPEAEPKPEQESVQTSQEVTTTAAKATPVDPNRIDWATIEQQWGVKRETLEQSGALQSMLYNHKSPQLFTVTPQFGDEKFTLDARLSFKEQPDGSFTLAPHFIKNEPKLDVPFRGYEFSKEDKEQLLKTGNLGKVVELADPMTGEMKKCLVSVDRLTNEIEAMPVDKIFIKNHIGKTELSMKEIGILKDGGVVHGKEIELNNGRKFTSDLQYNADKRDVEFVRTQSLKQEQSGETQQRNTWVDSDGNPKRITKWGSTHFTEQQIADYMAGKKIEMVNVTDKQGQPCTVFLQFNKEKQRPVTEYHYADNKNVVGVAEESKTQYAVNNQGKTNEATKNITDPLQRGQTAPKNEQQQEQQLRLKGPKL</sequence>
<feature type="compositionally biased region" description="Polar residues" evidence="1">
    <location>
        <begin position="455"/>
        <end position="489"/>
    </location>
</feature>
<feature type="region of interest" description="Disordered" evidence="1">
    <location>
        <begin position="114"/>
        <end position="161"/>
    </location>
</feature>
<name>A0A2V1IU60_9BACT</name>
<accession>A0A2V1IU60</accession>
<keyword evidence="5" id="KW-1185">Reference proteome</keyword>
<feature type="compositionally biased region" description="Low complexity" evidence="1">
    <location>
        <begin position="114"/>
        <end position="133"/>
    </location>
</feature>
<feature type="compositionally biased region" description="Polar residues" evidence="1">
    <location>
        <begin position="144"/>
        <end position="156"/>
    </location>
</feature>
<comment type="caution">
    <text evidence="4">The sequence shown here is derived from an EMBL/GenBank/DDBJ whole genome shotgun (WGS) entry which is preliminary data.</text>
</comment>
<gene>
    <name evidence="4" type="ORF">C5O25_12960</name>
</gene>
<dbReference type="EMBL" id="PUBV01000088">
    <property type="protein sequence ID" value="PWB05012.1"/>
    <property type="molecule type" value="Genomic_DNA"/>
</dbReference>
<dbReference type="Pfam" id="PF13351">
    <property type="entry name" value="DUF4099"/>
    <property type="match status" value="1"/>
</dbReference>
<evidence type="ECO:0000313" key="5">
    <source>
        <dbReference type="Proteomes" id="UP000244925"/>
    </source>
</evidence>
<proteinExistence type="predicted"/>
<feature type="region of interest" description="Disordered" evidence="1">
    <location>
        <begin position="455"/>
        <end position="497"/>
    </location>
</feature>
<feature type="region of interest" description="Disordered" evidence="1">
    <location>
        <begin position="359"/>
        <end position="380"/>
    </location>
</feature>
<evidence type="ECO:0000256" key="1">
    <source>
        <dbReference type="SAM" id="MobiDB-lite"/>
    </source>
</evidence>
<protein>
    <submittedName>
        <fullName evidence="4">DUF4099 domain-containing protein</fullName>
    </submittedName>
</protein>
<organism evidence="4 5">
    <name type="scientific">Paramuribaculum intestinale</name>
    <dbReference type="NCBI Taxonomy" id="2094151"/>
    <lineage>
        <taxon>Bacteria</taxon>
        <taxon>Pseudomonadati</taxon>
        <taxon>Bacteroidota</taxon>
        <taxon>Bacteroidia</taxon>
        <taxon>Bacteroidales</taxon>
        <taxon>Muribaculaceae</taxon>
        <taxon>Paramuribaculum</taxon>
    </lineage>
</organism>
<dbReference type="InterPro" id="IPR025222">
    <property type="entry name" value="DUF3945"/>
</dbReference>